<proteinExistence type="predicted"/>
<name>A0AAU3IEI0_9ACTN</name>
<reference evidence="2" key="1">
    <citation type="submission" date="2022-10" db="EMBL/GenBank/DDBJ databases">
        <title>The complete genomes of actinobacterial strains from the NBC collection.</title>
        <authorList>
            <person name="Joergensen T.S."/>
            <person name="Alvarez Arevalo M."/>
            <person name="Sterndorff E.B."/>
            <person name="Faurdal D."/>
            <person name="Vuksanovic O."/>
            <person name="Mourched A.-S."/>
            <person name="Charusanti P."/>
            <person name="Shaw S."/>
            <person name="Blin K."/>
            <person name="Weber T."/>
        </authorList>
    </citation>
    <scope>NUCLEOTIDE SEQUENCE</scope>
    <source>
        <strain evidence="2">NBC_01393</strain>
    </source>
</reference>
<accession>A0AAU3IEI0</accession>
<organism evidence="2">
    <name type="scientific">Streptomyces sp. NBC_01393</name>
    <dbReference type="NCBI Taxonomy" id="2903851"/>
    <lineage>
        <taxon>Bacteria</taxon>
        <taxon>Bacillati</taxon>
        <taxon>Actinomycetota</taxon>
        <taxon>Actinomycetes</taxon>
        <taxon>Kitasatosporales</taxon>
        <taxon>Streptomycetaceae</taxon>
        <taxon>Streptomyces</taxon>
    </lineage>
</organism>
<feature type="transmembrane region" description="Helical" evidence="1">
    <location>
        <begin position="6"/>
        <end position="28"/>
    </location>
</feature>
<evidence type="ECO:0000256" key="1">
    <source>
        <dbReference type="SAM" id="Phobius"/>
    </source>
</evidence>
<keyword evidence="1" id="KW-0472">Membrane</keyword>
<protein>
    <submittedName>
        <fullName evidence="2">Uncharacterized protein</fullName>
    </submittedName>
</protein>
<keyword evidence="1" id="KW-1133">Transmembrane helix</keyword>
<keyword evidence="1" id="KW-0812">Transmembrane</keyword>
<sequence length="85" mass="9071">MGTPWASIIAGSTAVFSAVATGGAWLAARRANATADAVARIERDRWHADLLPQFSVRIEMGEGDRATLSIRLVGPLPLCHSRDDV</sequence>
<dbReference type="EMBL" id="CP109546">
    <property type="protein sequence ID" value="WTZ15117.1"/>
    <property type="molecule type" value="Genomic_DNA"/>
</dbReference>
<gene>
    <name evidence="2" type="ORF">OG699_06930</name>
</gene>
<dbReference type="AlphaFoldDB" id="A0AAU3IEI0"/>
<evidence type="ECO:0000313" key="2">
    <source>
        <dbReference type="EMBL" id="WTZ15117.1"/>
    </source>
</evidence>